<evidence type="ECO:0000256" key="4">
    <source>
        <dbReference type="PROSITE-ProRule" id="PRU00325"/>
    </source>
</evidence>
<dbReference type="PANTHER" id="PTHR31973">
    <property type="entry name" value="POLYPROTEIN, PUTATIVE-RELATED"/>
    <property type="match status" value="1"/>
</dbReference>
<proteinExistence type="predicted"/>
<keyword evidence="2 4" id="KW-0863">Zinc-finger</keyword>
<dbReference type="Pfam" id="PF04434">
    <property type="entry name" value="SWIM"/>
    <property type="match status" value="1"/>
</dbReference>
<keyword evidence="3" id="KW-0862">Zinc</keyword>
<protein>
    <recommendedName>
        <fullName evidence="6">SWIM-type domain-containing protein</fullName>
    </recommendedName>
</protein>
<evidence type="ECO:0000313" key="7">
    <source>
        <dbReference type="EMBL" id="RIA05736.1"/>
    </source>
</evidence>
<dbReference type="AlphaFoldDB" id="A0A397KZ66"/>
<dbReference type="InterPro" id="IPR007527">
    <property type="entry name" value="Znf_SWIM"/>
</dbReference>
<feature type="region of interest" description="Disordered" evidence="5">
    <location>
        <begin position="1"/>
        <end position="31"/>
    </location>
</feature>
<organism evidence="7">
    <name type="scientific">Brassica campestris</name>
    <name type="common">Field mustard</name>
    <dbReference type="NCBI Taxonomy" id="3711"/>
    <lineage>
        <taxon>Eukaryota</taxon>
        <taxon>Viridiplantae</taxon>
        <taxon>Streptophyta</taxon>
        <taxon>Embryophyta</taxon>
        <taxon>Tracheophyta</taxon>
        <taxon>Spermatophyta</taxon>
        <taxon>Magnoliopsida</taxon>
        <taxon>eudicotyledons</taxon>
        <taxon>Gunneridae</taxon>
        <taxon>Pentapetalae</taxon>
        <taxon>rosids</taxon>
        <taxon>malvids</taxon>
        <taxon>Brassicales</taxon>
        <taxon>Brassicaceae</taxon>
        <taxon>Brassiceae</taxon>
        <taxon>Brassica</taxon>
    </lineage>
</organism>
<dbReference type="GO" id="GO:0008270">
    <property type="term" value="F:zinc ion binding"/>
    <property type="evidence" value="ECO:0007669"/>
    <property type="project" value="UniProtKB-KW"/>
</dbReference>
<evidence type="ECO:0000259" key="6">
    <source>
        <dbReference type="PROSITE" id="PS50966"/>
    </source>
</evidence>
<dbReference type="EMBL" id="KZ863767">
    <property type="protein sequence ID" value="RIA05736.1"/>
    <property type="molecule type" value="Genomic_DNA"/>
</dbReference>
<evidence type="ECO:0000256" key="3">
    <source>
        <dbReference type="ARBA" id="ARBA00022833"/>
    </source>
</evidence>
<reference evidence="7" key="1">
    <citation type="submission" date="2018-06" db="EMBL/GenBank/DDBJ databases">
        <title>WGS assembly of Brassica rapa FPsc.</title>
        <authorList>
            <person name="Bowman J."/>
            <person name="Kohchi T."/>
            <person name="Yamato K."/>
            <person name="Jenkins J."/>
            <person name="Shu S."/>
            <person name="Ishizaki K."/>
            <person name="Yamaoka S."/>
            <person name="Nishihama R."/>
            <person name="Nakamura Y."/>
            <person name="Berger F."/>
            <person name="Adam C."/>
            <person name="Aki S."/>
            <person name="Althoff F."/>
            <person name="Araki T."/>
            <person name="Arteaga-Vazquez M."/>
            <person name="Balasubrmanian S."/>
            <person name="Bauer D."/>
            <person name="Boehm C."/>
            <person name="Briginshaw L."/>
            <person name="Caballero-Perez J."/>
            <person name="Catarino B."/>
            <person name="Chen F."/>
            <person name="Chiyoda S."/>
            <person name="Chovatia M."/>
            <person name="Davies K."/>
            <person name="Delmans M."/>
            <person name="Demura T."/>
            <person name="Dierschke T."/>
            <person name="Dolan L."/>
            <person name="Dorantes-Acosta A."/>
            <person name="Eklund D."/>
            <person name="Florent S."/>
            <person name="Flores-Sandoval E."/>
            <person name="Fujiyama A."/>
            <person name="Fukuzawa H."/>
            <person name="Galik B."/>
            <person name="Grimanelli D."/>
            <person name="Grimwood J."/>
            <person name="Grossniklaus U."/>
            <person name="Hamada T."/>
            <person name="Haseloff J."/>
            <person name="Hetherington A."/>
            <person name="Higo A."/>
            <person name="Hirakawa Y."/>
            <person name="Hundley H."/>
            <person name="Ikeda Y."/>
            <person name="Inoue K."/>
            <person name="Inoue S."/>
            <person name="Ishida S."/>
            <person name="Jia Q."/>
            <person name="Kakita M."/>
            <person name="Kanazawa T."/>
            <person name="Kawai Y."/>
            <person name="Kawashima T."/>
            <person name="Kennedy M."/>
            <person name="Kinose K."/>
            <person name="Kinoshita T."/>
            <person name="Kohara Y."/>
            <person name="Koide E."/>
            <person name="Komatsu K."/>
            <person name="Kopischke S."/>
            <person name="Kubo M."/>
            <person name="Kyozuka J."/>
            <person name="Lagercrantz U."/>
            <person name="Lin S."/>
            <person name="Lindquist E."/>
            <person name="Lipzen A."/>
            <person name="Lu C."/>
            <person name="Luna E."/>
            <person name="Martienssen R."/>
            <person name="Minamino N."/>
            <person name="Mizutani M."/>
            <person name="Mizutani M."/>
            <person name="Mochizuki N."/>
            <person name="Monte I."/>
            <person name="Mosher R."/>
            <person name="Nagasaki H."/>
            <person name="Nakagami H."/>
            <person name="Naramoto S."/>
            <person name="Nishitani K."/>
            <person name="Ohtani M."/>
            <person name="Okamoto T."/>
            <person name="Okumura M."/>
            <person name="Phillips J."/>
            <person name="Pollak B."/>
            <person name="Reinders A."/>
            <person name="Roevekamp M."/>
            <person name="Sano R."/>
            <person name="Sawa S."/>
            <person name="Schmid M."/>
            <person name="Shirakawa M."/>
            <person name="Solano R."/>
            <person name="Spunde A."/>
            <person name="Suetsugu N."/>
            <person name="Sugano S."/>
            <person name="Sugiyama A."/>
            <person name="Sun R."/>
            <person name="Suzuki Y."/>
            <person name="Takenaka M."/>
            <person name="Takezawa D."/>
            <person name="Tomogane H."/>
            <person name="Tsuzuki M."/>
            <person name="Ueda T."/>
            <person name="Umeda M."/>
            <person name="Ward J."/>
            <person name="Watanabe Y."/>
            <person name="Yazaki K."/>
            <person name="Yokoyama R."/>
            <person name="Yoshitake Y."/>
            <person name="Yotsui I."/>
            <person name="Zachgo S."/>
            <person name="Schmutz J."/>
        </authorList>
    </citation>
    <scope>NUCLEOTIDE SEQUENCE [LARGE SCALE GENOMIC DNA]</scope>
</reference>
<sequence length="646" mass="71550">MGVGEPNAATDDNGGGSSTGSTHAPLVPTYIGEQVRTNEMVEEPSAIQLGESACILPTNTEKRAGKALEKTPTEFAEGSKATIHGGRAKKGGQRAEQTSSEGSSTEEPGLMVLECCGLNCPWRVYAVKLKDADVFEVRKVVSEHTCSIDERGGYQTQATSSVIGELMRNKFGSAGGGPKPREIRQMMRGDHDVNISYWKAWRSRDVAIDKAKGTTQSSYHLLPDYLQRLVTANPGTITKLYTETVEGGGERFKYMFVAFGASIKGYEFMRKVVVVDGTHLKGKYAGCLLTASAQDGNYQIFPLAFAVVDSENDSSWEWFFEQLSAFVERDDELVFVSDRHMSIYKGLSKVYPGVGHCICVVHLKRNIRSNFRARHLEYLVAKAARTFRLQEFYTTFNEIKTMDPACAEYLLDIGLEHWARSHFPGKRYNIMTSNLAESWNSVLREAREFPVIPLIDFIRTKLTGWFATRREAAQKNMGSMSPKVSGMLTKSFEQTGGYGVTQIGEDEYEVRNKNGGSFHVDLDKKTCSCYEFQVLAIPCSHAIAAAIKAKISVESLVLPAYTIEGLRSAYAGSVLPVPDYTGVSDLVSDFGGMKLCPPVTRRPPGRPKKQRFFSRGEKIMKRTKRRALCSRCKGLGHNKATCKESI</sequence>
<evidence type="ECO:0000256" key="2">
    <source>
        <dbReference type="ARBA" id="ARBA00022771"/>
    </source>
</evidence>
<evidence type="ECO:0000256" key="1">
    <source>
        <dbReference type="ARBA" id="ARBA00022723"/>
    </source>
</evidence>
<dbReference type="Pfam" id="PF10551">
    <property type="entry name" value="MULE"/>
    <property type="match status" value="1"/>
</dbReference>
<dbReference type="Proteomes" id="UP000264353">
    <property type="component" value="Unassembled WGS sequence"/>
</dbReference>
<feature type="domain" description="SWIM-type" evidence="6">
    <location>
        <begin position="518"/>
        <end position="550"/>
    </location>
</feature>
<name>A0A397KZ66_BRACM</name>
<dbReference type="InterPro" id="IPR006564">
    <property type="entry name" value="Znf_PMZ"/>
</dbReference>
<gene>
    <name evidence="7" type="ORF">BRARA_K01840</name>
</gene>
<keyword evidence="1" id="KW-0479">Metal-binding</keyword>
<accession>A0A397KZ66</accession>
<dbReference type="PROSITE" id="PS50966">
    <property type="entry name" value="ZF_SWIM"/>
    <property type="match status" value="1"/>
</dbReference>
<feature type="compositionally biased region" description="Low complexity" evidence="5">
    <location>
        <begin position="96"/>
        <end position="106"/>
    </location>
</feature>
<dbReference type="InterPro" id="IPR018289">
    <property type="entry name" value="MULE_transposase_dom"/>
</dbReference>
<dbReference type="PANTHER" id="PTHR31973:SF187">
    <property type="entry name" value="MUTATOR TRANSPOSASE MUDRA PROTEIN"/>
    <property type="match status" value="1"/>
</dbReference>
<evidence type="ECO:0000256" key="5">
    <source>
        <dbReference type="SAM" id="MobiDB-lite"/>
    </source>
</evidence>
<dbReference type="SMART" id="SM00575">
    <property type="entry name" value="ZnF_PMZ"/>
    <property type="match status" value="1"/>
</dbReference>
<feature type="region of interest" description="Disordered" evidence="5">
    <location>
        <begin position="69"/>
        <end position="106"/>
    </location>
</feature>